<dbReference type="CDD" id="cd07972">
    <property type="entry name" value="OBF_DNA_ligase_Arch_LigB"/>
    <property type="match status" value="1"/>
</dbReference>
<evidence type="ECO:0000313" key="16">
    <source>
        <dbReference type="EMBL" id="AGK59012.1"/>
    </source>
</evidence>
<keyword evidence="10" id="KW-0233">DNA recombination</keyword>
<dbReference type="SUPFAM" id="SSF50249">
    <property type="entry name" value="Nucleic acid-binding proteins"/>
    <property type="match status" value="1"/>
</dbReference>
<dbReference type="HOGENOM" id="CLU_005138_6_2_5"/>
<dbReference type="AlphaFoldDB" id="N0B9X0"/>
<evidence type="ECO:0000256" key="5">
    <source>
        <dbReference type="ARBA" id="ARBA00022723"/>
    </source>
</evidence>
<keyword evidence="7" id="KW-0227">DNA damage</keyword>
<dbReference type="GO" id="GO:0006281">
    <property type="term" value="P:DNA repair"/>
    <property type="evidence" value="ECO:0007669"/>
    <property type="project" value="UniProtKB-KW"/>
</dbReference>
<dbReference type="InterPro" id="IPR012310">
    <property type="entry name" value="DNA_ligase_ATP-dep_cent"/>
</dbReference>
<keyword evidence="8" id="KW-0067">ATP-binding</keyword>
<dbReference type="OrthoDB" id="9767858at2"/>
<reference evidence="16 17" key="1">
    <citation type="journal article" date="2013" name="Genome Announc.">
        <title>Genome sequences for three denitrifying bacterial strains isolated from a uranium- and nitrate-contaminated subsurface environment.</title>
        <authorList>
            <person name="Venkatramanan R."/>
            <person name="Prakash O."/>
            <person name="Woyke T."/>
            <person name="Chain P."/>
            <person name="Goodwin L.A."/>
            <person name="Watson D."/>
            <person name="Brooks S."/>
            <person name="Kostka J.E."/>
            <person name="Green S.J."/>
        </authorList>
    </citation>
    <scope>NUCLEOTIDE SEQUENCE [LARGE SCALE GENOMIC DNA]</scope>
    <source>
        <strain evidence="16 17">1NES1</strain>
    </source>
</reference>
<dbReference type="RefSeq" id="WP_015599029.1">
    <property type="nucleotide sequence ID" value="NC_021172.1"/>
</dbReference>
<evidence type="ECO:0000256" key="11">
    <source>
        <dbReference type="ARBA" id="ARBA00023204"/>
    </source>
</evidence>
<keyword evidence="12" id="KW-0131">Cell cycle</keyword>
<dbReference type="PROSITE" id="PS00697">
    <property type="entry name" value="DNA_LIGASE_A1"/>
    <property type="match status" value="1"/>
</dbReference>
<evidence type="ECO:0000256" key="9">
    <source>
        <dbReference type="ARBA" id="ARBA00022842"/>
    </source>
</evidence>
<dbReference type="InterPro" id="IPR012340">
    <property type="entry name" value="NA-bd_OB-fold"/>
</dbReference>
<keyword evidence="9" id="KW-0460">Magnesium</keyword>
<dbReference type="Pfam" id="PF01068">
    <property type="entry name" value="DNA_ligase_A_M"/>
    <property type="match status" value="1"/>
</dbReference>
<evidence type="ECO:0000256" key="7">
    <source>
        <dbReference type="ARBA" id="ARBA00022763"/>
    </source>
</evidence>
<dbReference type="NCBIfam" id="TIGR04120">
    <property type="entry name" value="DNA_lig_bact"/>
    <property type="match status" value="1"/>
</dbReference>
<keyword evidence="17" id="KW-1185">Reference proteome</keyword>
<dbReference type="InterPro" id="IPR016059">
    <property type="entry name" value="DNA_ligase_ATP-dep_CS"/>
</dbReference>
<dbReference type="GO" id="GO:0003910">
    <property type="term" value="F:DNA ligase (ATP) activity"/>
    <property type="evidence" value="ECO:0007669"/>
    <property type="project" value="UniProtKB-EC"/>
</dbReference>
<comment type="catalytic activity">
    <reaction evidence="13">
        <text>ATP + (deoxyribonucleotide)n-3'-hydroxyl + 5'-phospho-(deoxyribonucleotide)m = (deoxyribonucleotide)n+m + AMP + diphosphate.</text>
        <dbReference type="EC" id="6.5.1.1"/>
    </reaction>
</comment>
<keyword evidence="11" id="KW-0234">DNA repair</keyword>
<dbReference type="STRING" id="670307.HYPDE_36703"/>
<dbReference type="Gene3D" id="2.40.50.140">
    <property type="entry name" value="Nucleic acid-binding proteins"/>
    <property type="match status" value="1"/>
</dbReference>
<evidence type="ECO:0000256" key="14">
    <source>
        <dbReference type="SAM" id="MobiDB-lite"/>
    </source>
</evidence>
<dbReference type="GO" id="GO:0051301">
    <property type="term" value="P:cell division"/>
    <property type="evidence" value="ECO:0007669"/>
    <property type="project" value="UniProtKB-KW"/>
</dbReference>
<protein>
    <recommendedName>
        <fullName evidence="1">DNA ligase (ATP)</fullName>
        <ecNumber evidence="1">6.5.1.1</ecNumber>
    </recommendedName>
</protein>
<dbReference type="Gene3D" id="3.30.470.30">
    <property type="entry name" value="DNA ligase/mRNA capping enzyme"/>
    <property type="match status" value="1"/>
</dbReference>
<dbReference type="Proteomes" id="UP000005952">
    <property type="component" value="Chromosome"/>
</dbReference>
<dbReference type="EC" id="6.5.1.1" evidence="1"/>
<gene>
    <name evidence="16" type="ORF">HYPDE_36703</name>
</gene>
<dbReference type="GO" id="GO:0003677">
    <property type="term" value="F:DNA binding"/>
    <property type="evidence" value="ECO:0007669"/>
    <property type="project" value="InterPro"/>
</dbReference>
<dbReference type="InterPro" id="IPR050191">
    <property type="entry name" value="ATP-dep_DNA_ligase"/>
</dbReference>
<dbReference type="eggNOG" id="COG1793">
    <property type="taxonomic scope" value="Bacteria"/>
</dbReference>
<keyword evidence="2 16" id="KW-0436">Ligase</keyword>
<dbReference type="CDD" id="cd07897">
    <property type="entry name" value="Adenylation_DNA_ligase_Bac1"/>
    <property type="match status" value="1"/>
</dbReference>
<organism evidence="16 17">
    <name type="scientific">Hyphomicrobium denitrificans 1NES1</name>
    <dbReference type="NCBI Taxonomy" id="670307"/>
    <lineage>
        <taxon>Bacteria</taxon>
        <taxon>Pseudomonadati</taxon>
        <taxon>Pseudomonadota</taxon>
        <taxon>Alphaproteobacteria</taxon>
        <taxon>Hyphomicrobiales</taxon>
        <taxon>Hyphomicrobiaceae</taxon>
        <taxon>Hyphomicrobium</taxon>
    </lineage>
</organism>
<dbReference type="InterPro" id="IPR026333">
    <property type="entry name" value="ATP_dep_DNA_lig_pp_1105_fam"/>
</dbReference>
<evidence type="ECO:0000256" key="1">
    <source>
        <dbReference type="ARBA" id="ARBA00012727"/>
    </source>
</evidence>
<evidence type="ECO:0000313" key="17">
    <source>
        <dbReference type="Proteomes" id="UP000005952"/>
    </source>
</evidence>
<keyword evidence="3" id="KW-0132">Cell division</keyword>
<evidence type="ECO:0000256" key="6">
    <source>
        <dbReference type="ARBA" id="ARBA00022741"/>
    </source>
</evidence>
<feature type="domain" description="ATP-dependent DNA ligase family profile" evidence="15">
    <location>
        <begin position="434"/>
        <end position="553"/>
    </location>
</feature>
<keyword evidence="5" id="KW-0479">Metal-binding</keyword>
<dbReference type="GO" id="GO:0006260">
    <property type="term" value="P:DNA replication"/>
    <property type="evidence" value="ECO:0007669"/>
    <property type="project" value="UniProtKB-KW"/>
</dbReference>
<dbReference type="PROSITE" id="PS50160">
    <property type="entry name" value="DNA_LIGASE_A3"/>
    <property type="match status" value="1"/>
</dbReference>
<evidence type="ECO:0000256" key="3">
    <source>
        <dbReference type="ARBA" id="ARBA00022618"/>
    </source>
</evidence>
<accession>N0B9X0</accession>
<dbReference type="GO" id="GO:0046872">
    <property type="term" value="F:metal ion binding"/>
    <property type="evidence" value="ECO:0007669"/>
    <property type="project" value="UniProtKB-KW"/>
</dbReference>
<keyword evidence="4" id="KW-0235">DNA replication</keyword>
<dbReference type="PANTHER" id="PTHR45674:SF13">
    <property type="entry name" value="DNA LIGASE-RELATED"/>
    <property type="match status" value="1"/>
</dbReference>
<dbReference type="GO" id="GO:0005524">
    <property type="term" value="F:ATP binding"/>
    <property type="evidence" value="ECO:0007669"/>
    <property type="project" value="UniProtKB-KW"/>
</dbReference>
<evidence type="ECO:0000256" key="13">
    <source>
        <dbReference type="ARBA" id="ARBA00034003"/>
    </source>
</evidence>
<name>N0B9X0_9HYPH</name>
<evidence type="ECO:0000256" key="8">
    <source>
        <dbReference type="ARBA" id="ARBA00022840"/>
    </source>
</evidence>
<keyword evidence="6" id="KW-0547">Nucleotide-binding</keyword>
<proteinExistence type="predicted"/>
<evidence type="ECO:0000256" key="2">
    <source>
        <dbReference type="ARBA" id="ARBA00022598"/>
    </source>
</evidence>
<dbReference type="InterPro" id="IPR012309">
    <property type="entry name" value="DNA_ligase_ATP-dep_C"/>
</dbReference>
<dbReference type="KEGG" id="hdt:HYPDE_36703"/>
<evidence type="ECO:0000259" key="15">
    <source>
        <dbReference type="PROSITE" id="PS50160"/>
    </source>
</evidence>
<dbReference type="SUPFAM" id="SSF56091">
    <property type="entry name" value="DNA ligase/mRNA capping enzyme, catalytic domain"/>
    <property type="match status" value="1"/>
</dbReference>
<evidence type="ECO:0000256" key="12">
    <source>
        <dbReference type="ARBA" id="ARBA00023306"/>
    </source>
</evidence>
<sequence>MRAFARLLDCLVYTQSRNRKIALLGHYFRSAPDPDRGWALAALTDGVPIRLPLRRMLSDLVGRFIDPVLYQLSRDYVGDTAETVALLWPDHPVDFSPVQTGTPTGTPTPDPSPQGGGELSGGRSSRSDENHQPRQGARTASGKARGERAIGAPVQLSLDLTPTPNPSPRGGGELSGGSFLHAVDGDVRQQDGTRSASPLPSTGRGRGWGDVGHNSGAEPAHLSLGNVINEMSSGTTAERTERLGLLLNELDASGRWALLKLLGGAPRVGVSARLARTALAASYRRDLSEIEEVWHALEPPYLDLFAWLDGKAERPDPGAKPVFRPVMLAHPIEEEDWPKLAPEDFVAEWKWDGIRVQIAARGGDVRMFSRQGDDISPAFPEIRSAFHGHDCVVDGELLIMRDGEIAPFNDLQQRLNRKAVTAKMMAGYPPHVRLYDLLFDGHEDLRALPFSERRARLETWHARHHPRLTDVSPLVAFETFEDLNVLWSSSRAEGIEGLMLKRRDSVYQAGRIKGQWFKWKRAALTLDCVLMYAQRGSGKRSSYYSDYTFGVWQDDEEEGRQLVPVGKAYCGFTDEELLELDRWIRNNTVETFGPVRAVEPGIVFEVAFDAVHSSTRHKSGVAMRFPRIHRIRWDKPAAEADTLETVKRLLNAGNGTGEVTLPTADG</sequence>
<evidence type="ECO:0000256" key="10">
    <source>
        <dbReference type="ARBA" id="ARBA00023172"/>
    </source>
</evidence>
<dbReference type="InterPro" id="IPR036599">
    <property type="entry name" value="DNA_ligase_N_sf"/>
</dbReference>
<dbReference type="Gene3D" id="1.10.3260.10">
    <property type="entry name" value="DNA ligase, ATP-dependent, N-terminal domain"/>
    <property type="match status" value="1"/>
</dbReference>
<dbReference type="GO" id="GO:0006310">
    <property type="term" value="P:DNA recombination"/>
    <property type="evidence" value="ECO:0007669"/>
    <property type="project" value="UniProtKB-KW"/>
</dbReference>
<dbReference type="Pfam" id="PF04679">
    <property type="entry name" value="DNA_ligase_A_C"/>
    <property type="match status" value="1"/>
</dbReference>
<evidence type="ECO:0000256" key="4">
    <source>
        <dbReference type="ARBA" id="ARBA00022705"/>
    </source>
</evidence>
<dbReference type="PANTHER" id="PTHR45674">
    <property type="entry name" value="DNA LIGASE 1/3 FAMILY MEMBER"/>
    <property type="match status" value="1"/>
</dbReference>
<dbReference type="EMBL" id="CP005587">
    <property type="protein sequence ID" value="AGK59012.1"/>
    <property type="molecule type" value="Genomic_DNA"/>
</dbReference>
<dbReference type="NCBIfam" id="NF006701">
    <property type="entry name" value="PRK09247.1"/>
    <property type="match status" value="1"/>
</dbReference>
<feature type="region of interest" description="Disordered" evidence="14">
    <location>
        <begin position="95"/>
        <end position="225"/>
    </location>
</feature>